<evidence type="ECO:0000313" key="2">
    <source>
        <dbReference type="Proteomes" id="UP000010959"/>
    </source>
</evidence>
<gene>
    <name evidence="1" type="ORF">RBSWK_06596</name>
</gene>
<dbReference type="EMBL" id="AMWG01000188">
    <property type="protein sequence ID" value="ELP29519.1"/>
    <property type="molecule type" value="Genomic_DNA"/>
</dbReference>
<protein>
    <submittedName>
        <fullName evidence="1">Uncharacterized protein</fullName>
    </submittedName>
</protein>
<name>L7C5S1_RHOBT</name>
<comment type="caution">
    <text evidence="1">The sequence shown here is derived from an EMBL/GenBank/DDBJ whole genome shotgun (WGS) entry which is preliminary data.</text>
</comment>
<dbReference type="AlphaFoldDB" id="L7C5S1"/>
<accession>L7C5S1</accession>
<sequence length="45" mass="4942">MPDFNRTPVPGKPRCLTSVVCPPKNDLLAMFDFASFAPRHSIAPV</sequence>
<evidence type="ECO:0000313" key="1">
    <source>
        <dbReference type="EMBL" id="ELP29519.1"/>
    </source>
</evidence>
<reference evidence="1 2" key="1">
    <citation type="journal article" date="2013" name="Mar. Genomics">
        <title>Expression of sulfatases in Rhodopirellula baltica and the diversity of sulfatases in the genus Rhodopirellula.</title>
        <authorList>
            <person name="Wegner C.E."/>
            <person name="Richter-Heitmann T."/>
            <person name="Klindworth A."/>
            <person name="Klockow C."/>
            <person name="Richter M."/>
            <person name="Achstetter T."/>
            <person name="Glockner F.O."/>
            <person name="Harder J."/>
        </authorList>
    </citation>
    <scope>NUCLEOTIDE SEQUENCE [LARGE SCALE GENOMIC DNA]</scope>
    <source>
        <strain evidence="1 2">SWK14</strain>
    </source>
</reference>
<organism evidence="1 2">
    <name type="scientific">Rhodopirellula baltica SWK14</name>
    <dbReference type="NCBI Taxonomy" id="993516"/>
    <lineage>
        <taxon>Bacteria</taxon>
        <taxon>Pseudomonadati</taxon>
        <taxon>Planctomycetota</taxon>
        <taxon>Planctomycetia</taxon>
        <taxon>Pirellulales</taxon>
        <taxon>Pirellulaceae</taxon>
        <taxon>Rhodopirellula</taxon>
    </lineage>
</organism>
<dbReference type="Proteomes" id="UP000010959">
    <property type="component" value="Unassembled WGS sequence"/>
</dbReference>
<proteinExistence type="predicted"/>